<organism evidence="1 2">
    <name type="scientific">Stylosanthes scabra</name>
    <dbReference type="NCBI Taxonomy" id="79078"/>
    <lineage>
        <taxon>Eukaryota</taxon>
        <taxon>Viridiplantae</taxon>
        <taxon>Streptophyta</taxon>
        <taxon>Embryophyta</taxon>
        <taxon>Tracheophyta</taxon>
        <taxon>Spermatophyta</taxon>
        <taxon>Magnoliopsida</taxon>
        <taxon>eudicotyledons</taxon>
        <taxon>Gunneridae</taxon>
        <taxon>Pentapetalae</taxon>
        <taxon>rosids</taxon>
        <taxon>fabids</taxon>
        <taxon>Fabales</taxon>
        <taxon>Fabaceae</taxon>
        <taxon>Papilionoideae</taxon>
        <taxon>50 kb inversion clade</taxon>
        <taxon>dalbergioids sensu lato</taxon>
        <taxon>Dalbergieae</taxon>
        <taxon>Pterocarpus clade</taxon>
        <taxon>Stylosanthes</taxon>
    </lineage>
</organism>
<gene>
    <name evidence="1" type="ORF">PIB30_039455</name>
</gene>
<dbReference type="EMBL" id="JASCZI010151243">
    <property type="protein sequence ID" value="MED6171288.1"/>
    <property type="molecule type" value="Genomic_DNA"/>
</dbReference>
<name>A0ABU6VH52_9FABA</name>
<proteinExistence type="predicted"/>
<dbReference type="Proteomes" id="UP001341840">
    <property type="component" value="Unassembled WGS sequence"/>
</dbReference>
<sequence>MLSPSSYSEFPRFRVFSRCGVVPTRDSDAQVSMAARVFTVTSSPPPREAPSEVVSIAWKYASDWVVSTPYLRQ</sequence>
<protein>
    <submittedName>
        <fullName evidence="1">Uncharacterized protein</fullName>
    </submittedName>
</protein>
<keyword evidence="2" id="KW-1185">Reference proteome</keyword>
<reference evidence="1 2" key="1">
    <citation type="journal article" date="2023" name="Plants (Basel)">
        <title>Bridging the Gap: Combining Genomics and Transcriptomics Approaches to Understand Stylosanthes scabra, an Orphan Legume from the Brazilian Caatinga.</title>
        <authorList>
            <person name="Ferreira-Neto J.R.C."/>
            <person name="da Silva M.D."/>
            <person name="Binneck E."/>
            <person name="de Melo N.F."/>
            <person name="da Silva R.H."/>
            <person name="de Melo A.L.T.M."/>
            <person name="Pandolfi V."/>
            <person name="Bustamante F.O."/>
            <person name="Brasileiro-Vidal A.C."/>
            <person name="Benko-Iseppon A.M."/>
        </authorList>
    </citation>
    <scope>NUCLEOTIDE SEQUENCE [LARGE SCALE GENOMIC DNA]</scope>
    <source>
        <tissue evidence="1">Leaves</tissue>
    </source>
</reference>
<evidence type="ECO:0000313" key="1">
    <source>
        <dbReference type="EMBL" id="MED6171288.1"/>
    </source>
</evidence>
<evidence type="ECO:0000313" key="2">
    <source>
        <dbReference type="Proteomes" id="UP001341840"/>
    </source>
</evidence>
<accession>A0ABU6VH52</accession>
<comment type="caution">
    <text evidence="1">The sequence shown here is derived from an EMBL/GenBank/DDBJ whole genome shotgun (WGS) entry which is preliminary data.</text>
</comment>